<name>A0A0F9L0N2_9ZZZZ</name>
<dbReference type="EMBL" id="LAZR01008162">
    <property type="protein sequence ID" value="KKM80541.1"/>
    <property type="molecule type" value="Genomic_DNA"/>
</dbReference>
<reference evidence="2" key="1">
    <citation type="journal article" date="2015" name="Nature">
        <title>Complex archaea that bridge the gap between prokaryotes and eukaryotes.</title>
        <authorList>
            <person name="Spang A."/>
            <person name="Saw J.H."/>
            <person name="Jorgensen S.L."/>
            <person name="Zaremba-Niedzwiedzka K."/>
            <person name="Martijn J."/>
            <person name="Lind A.E."/>
            <person name="van Eijk R."/>
            <person name="Schleper C."/>
            <person name="Guy L."/>
            <person name="Ettema T.J."/>
        </authorList>
    </citation>
    <scope>NUCLEOTIDE SEQUENCE</scope>
</reference>
<evidence type="ECO:0000313" key="2">
    <source>
        <dbReference type="EMBL" id="KKM80541.1"/>
    </source>
</evidence>
<comment type="caution">
    <text evidence="2">The sequence shown here is derived from an EMBL/GenBank/DDBJ whole genome shotgun (WGS) entry which is preliminary data.</text>
</comment>
<gene>
    <name evidence="2" type="ORF">LCGC14_1338790</name>
</gene>
<protein>
    <submittedName>
        <fullName evidence="2">Uncharacterized protein</fullName>
    </submittedName>
</protein>
<feature type="transmembrane region" description="Helical" evidence="1">
    <location>
        <begin position="12"/>
        <end position="34"/>
    </location>
</feature>
<sequence>MKTLEKFDWKKEYTLVLVLNIIYILIFSYIMTAFT</sequence>
<keyword evidence="1" id="KW-0812">Transmembrane</keyword>
<accession>A0A0F9L0N2</accession>
<organism evidence="2">
    <name type="scientific">marine sediment metagenome</name>
    <dbReference type="NCBI Taxonomy" id="412755"/>
    <lineage>
        <taxon>unclassified sequences</taxon>
        <taxon>metagenomes</taxon>
        <taxon>ecological metagenomes</taxon>
    </lineage>
</organism>
<evidence type="ECO:0000256" key="1">
    <source>
        <dbReference type="SAM" id="Phobius"/>
    </source>
</evidence>
<dbReference type="AlphaFoldDB" id="A0A0F9L0N2"/>
<proteinExistence type="predicted"/>
<keyword evidence="1" id="KW-0472">Membrane</keyword>
<keyword evidence="1" id="KW-1133">Transmembrane helix</keyword>